<gene>
    <name evidence="1" type="ORF">XD73_1431</name>
</gene>
<protein>
    <submittedName>
        <fullName evidence="1">Uncharacterized protein</fullName>
    </submittedName>
</protein>
<dbReference type="Proteomes" id="UP000064249">
    <property type="component" value="Unassembled WGS sequence"/>
</dbReference>
<comment type="caution">
    <text evidence="1">The sequence shown here is derived from an EMBL/GenBank/DDBJ whole genome shotgun (WGS) entry which is preliminary data.</text>
</comment>
<dbReference type="AlphaFoldDB" id="A0A101FWE6"/>
<proteinExistence type="predicted"/>
<sequence>MSDILEKVTGDQDFFKKILAKIPGFKGYIERGDRRLSDKILREKIADEFEVHYQRVSSLQRDLISQGELQYIDDLEASALKLRQFIDRVKTASYGYAGIFDAIKIKQDELDQVYQYDYALLTLSDEVASAVDNVETSIGTEGLDAALRHLRTVSQQCVDAFNKRSEVMQGITTEA</sequence>
<evidence type="ECO:0000313" key="1">
    <source>
        <dbReference type="EMBL" id="KUK45697.1"/>
    </source>
</evidence>
<dbReference type="EMBL" id="LGFU01000185">
    <property type="protein sequence ID" value="KUK45697.1"/>
    <property type="molecule type" value="Genomic_DNA"/>
</dbReference>
<name>A0A101FWE6_9CHLR</name>
<accession>A0A101FWE6</accession>
<organism evidence="1 2">
    <name type="scientific">Anaerolinea thermophila</name>
    <dbReference type="NCBI Taxonomy" id="167964"/>
    <lineage>
        <taxon>Bacteria</taxon>
        <taxon>Bacillati</taxon>
        <taxon>Chloroflexota</taxon>
        <taxon>Anaerolineae</taxon>
        <taxon>Anaerolineales</taxon>
        <taxon>Anaerolineaceae</taxon>
        <taxon>Anaerolinea</taxon>
    </lineage>
</organism>
<evidence type="ECO:0000313" key="2">
    <source>
        <dbReference type="Proteomes" id="UP000064249"/>
    </source>
</evidence>
<reference evidence="1 2" key="1">
    <citation type="journal article" date="2015" name="MBio">
        <title>Genome-Resolved Metagenomic Analysis Reveals Roles for Candidate Phyla and Other Microbial Community Members in Biogeochemical Transformations in Oil Reservoirs.</title>
        <authorList>
            <person name="Hu P."/>
            <person name="Tom L."/>
            <person name="Singh A."/>
            <person name="Thomas B.C."/>
            <person name="Baker B.J."/>
            <person name="Piceno Y.M."/>
            <person name="Andersen G.L."/>
            <person name="Banfield J.F."/>
        </authorList>
    </citation>
    <scope>NUCLEOTIDE SEQUENCE [LARGE SCALE GENOMIC DNA]</scope>
    <source>
        <strain evidence="1">46_16</strain>
    </source>
</reference>